<dbReference type="GO" id="GO:0006396">
    <property type="term" value="P:RNA processing"/>
    <property type="evidence" value="ECO:0007669"/>
    <property type="project" value="InterPro"/>
</dbReference>
<gene>
    <name evidence="5" type="ORF">RRG08_021040</name>
</gene>
<dbReference type="InterPro" id="IPR013633">
    <property type="entry name" value="NRDE-2"/>
</dbReference>
<feature type="compositionally biased region" description="Basic and acidic residues" evidence="4">
    <location>
        <begin position="155"/>
        <end position="179"/>
    </location>
</feature>
<comment type="caution">
    <text evidence="5">The sequence shown here is derived from an EMBL/GenBank/DDBJ whole genome shotgun (WGS) entry which is preliminary data.</text>
</comment>
<dbReference type="PANTHER" id="PTHR13471:SF0">
    <property type="entry name" value="NUCLEAR EXOSOME REGULATOR NRDE2"/>
    <property type="match status" value="1"/>
</dbReference>
<dbReference type="InterPro" id="IPR003107">
    <property type="entry name" value="HAT"/>
</dbReference>
<dbReference type="SMART" id="SM00386">
    <property type="entry name" value="HAT"/>
    <property type="match status" value="4"/>
</dbReference>
<dbReference type="GO" id="GO:1902369">
    <property type="term" value="P:negative regulation of RNA catabolic process"/>
    <property type="evidence" value="ECO:0007669"/>
    <property type="project" value="TreeGrafter"/>
</dbReference>
<accession>A0AAE0YQB9</accession>
<dbReference type="Pfam" id="PF08424">
    <property type="entry name" value="NRDE-2"/>
    <property type="match status" value="1"/>
</dbReference>
<keyword evidence="3" id="KW-0539">Nucleus</keyword>
<proteinExistence type="inferred from homology"/>
<dbReference type="GO" id="GO:0031048">
    <property type="term" value="P:regulatory ncRNA-mediated heterochromatin formation"/>
    <property type="evidence" value="ECO:0007669"/>
    <property type="project" value="TreeGrafter"/>
</dbReference>
<name>A0AAE0YQB9_9GAST</name>
<evidence type="ECO:0000313" key="6">
    <source>
        <dbReference type="Proteomes" id="UP001283361"/>
    </source>
</evidence>
<dbReference type="GO" id="GO:0071013">
    <property type="term" value="C:catalytic step 2 spliceosome"/>
    <property type="evidence" value="ECO:0007669"/>
    <property type="project" value="TreeGrafter"/>
</dbReference>
<dbReference type="EMBL" id="JAWDGP010005675">
    <property type="protein sequence ID" value="KAK3754453.1"/>
    <property type="molecule type" value="Genomic_DNA"/>
</dbReference>
<feature type="compositionally biased region" description="Basic and acidic residues" evidence="4">
    <location>
        <begin position="1245"/>
        <end position="1275"/>
    </location>
</feature>
<keyword evidence="6" id="KW-1185">Reference proteome</keyword>
<dbReference type="Proteomes" id="UP001283361">
    <property type="component" value="Unassembled WGS sequence"/>
</dbReference>
<dbReference type="InterPro" id="IPR011990">
    <property type="entry name" value="TPR-like_helical_dom_sf"/>
</dbReference>
<comment type="subcellular location">
    <subcellularLocation>
        <location evidence="1">Nucleus</location>
    </subcellularLocation>
</comment>
<evidence type="ECO:0000256" key="1">
    <source>
        <dbReference type="ARBA" id="ARBA00004123"/>
    </source>
</evidence>
<feature type="compositionally biased region" description="Basic residues" evidence="4">
    <location>
        <begin position="180"/>
        <end position="200"/>
    </location>
</feature>
<comment type="similarity">
    <text evidence="2">Belongs to the NRDE2 family.</text>
</comment>
<dbReference type="Gene3D" id="1.25.40.10">
    <property type="entry name" value="Tetratricopeptide repeat domain"/>
    <property type="match status" value="1"/>
</dbReference>
<evidence type="ECO:0008006" key="7">
    <source>
        <dbReference type="Google" id="ProtNLM"/>
    </source>
</evidence>
<evidence type="ECO:0000256" key="2">
    <source>
        <dbReference type="ARBA" id="ARBA00009265"/>
    </source>
</evidence>
<sequence length="1275" mass="145784">MKNEWKIILKLIYISHRHSYSTRETKLSHTMDIHLSEGKKRPIRTSLFPSAIKENVTKDVNPEDHPREIHLTEGNERSVRTGLFPSAGAIKKITTEDVKPQAESKSEDNDLETMRLNLPPTAMNAIIAAQSGQSQVVKEDSVSFLESSHQTGRPCVEKLSSDHTSDENAAVQEDKIKDPVKRKKKRHKHRHKHKKFKHSHRSDSPSSVADVKPIKIPVGSVFLDDIHGLQAEHAYHIDRKKNEDLLHYQSISSRHIAKYKSFSRSCLGAPHLFLDKKELNKHKKTADFARYFGKVGLCQIHSKGTALKIEGTKDMSDLGFIPIPKLCNEGMPQHELGSSSYSCLDEATSLYAQGKGTDYNSNADNTTADKDFVMDEIFEKVRNFNQRTRNEPENVPLWLEFVAFQDVIAQRDKTGAGGLSQTVSLGEIYRPTKAVIEKKLAILEKALESNPSSLKLKLAQLELYQDIWETDKLDKAWEDLLFVHSGKVDLWREYLARQQCSSLQGFTVSKVVKRYHKCFQTLTSIMDGQLKVIHKASDMEEQTIGLFSQYCNFLHLSGYTERAVATFQALIEFNLHCPPNLNLTSTRDRATQFEKFWNSSTPRFGEEGAQGWTKWAEQKSKGVDQAVSFVDVSTEEEEDTIILEQLLRSQTWIKMEKLRENSHILPWRPDALKDETEESAEDPERLVLFDDVAPILFRLSKSESCVRIICLFLKFLGMPSATLNEKIQPWELETGGSKFEQYSIINVSQFPHLSRCYSLRNMETEFPLKKQQLVLLNNILKQAESYFSFSNRTFFTLLRLESNIFEQGVETVSEVPSSRVKDIKKFGKSLLKESQNRNNLVIWDSYIRLLWACSDKIAETVSMVETALGMFMGSRNATDPEKKYGVSRLCLTYCQIILNFEPLEHIETSLRRSAPTQQDKSQVMCCLGALIENKVFKPRSSTEISPAYILKVRTLFHKSVSDYASKTRMTNGDVCELLCILTDCFALFEYCASNFKIANAIYESARLNIQRQEQDDLNFQGLGSLTRKNLHLHQLSFTMNILHISVIPIETVRKVINNGLIEFPECSKLHEAFIKLEERSHIAGRLRQFYYRSLRNTTRLNIPLFAVSSELIRHEKIVAANSSNGSITASSTESNDTGIVHRLRSVFESVLSLSVSSHSPLLWRLYLNFEFKYGAESKAKGILYRALQSCPWAKCIFMDGISMFGDTELQEMTDLMTEEEIRVRVPLEEVDLLRTAEREEPEDENIVKLEEPDDDFVKKEQEDENIVKEEPESDS</sequence>
<dbReference type="PANTHER" id="PTHR13471">
    <property type="entry name" value="TETRATRICOPEPTIDE-LIKE HELICAL"/>
    <property type="match status" value="1"/>
</dbReference>
<dbReference type="AlphaFoldDB" id="A0AAE0YQB9"/>
<feature type="region of interest" description="Disordered" evidence="4">
    <location>
        <begin position="148"/>
        <end position="210"/>
    </location>
</feature>
<evidence type="ECO:0000256" key="4">
    <source>
        <dbReference type="SAM" id="MobiDB-lite"/>
    </source>
</evidence>
<organism evidence="5 6">
    <name type="scientific">Elysia crispata</name>
    <name type="common">lettuce slug</name>
    <dbReference type="NCBI Taxonomy" id="231223"/>
    <lineage>
        <taxon>Eukaryota</taxon>
        <taxon>Metazoa</taxon>
        <taxon>Spiralia</taxon>
        <taxon>Lophotrochozoa</taxon>
        <taxon>Mollusca</taxon>
        <taxon>Gastropoda</taxon>
        <taxon>Heterobranchia</taxon>
        <taxon>Euthyneura</taxon>
        <taxon>Panpulmonata</taxon>
        <taxon>Sacoglossa</taxon>
        <taxon>Placobranchoidea</taxon>
        <taxon>Plakobranchidae</taxon>
        <taxon>Elysia</taxon>
    </lineage>
</organism>
<reference evidence="5" key="1">
    <citation type="journal article" date="2023" name="G3 (Bethesda)">
        <title>A reference genome for the long-term kleptoplast-retaining sea slug Elysia crispata morphotype clarki.</title>
        <authorList>
            <person name="Eastman K.E."/>
            <person name="Pendleton A.L."/>
            <person name="Shaikh M.A."/>
            <person name="Suttiyut T."/>
            <person name="Ogas R."/>
            <person name="Tomko P."/>
            <person name="Gavelis G."/>
            <person name="Widhalm J.R."/>
            <person name="Wisecaver J.H."/>
        </authorList>
    </citation>
    <scope>NUCLEOTIDE SEQUENCE</scope>
    <source>
        <strain evidence="5">ECLA1</strain>
    </source>
</reference>
<feature type="region of interest" description="Disordered" evidence="4">
    <location>
        <begin position="1234"/>
        <end position="1275"/>
    </location>
</feature>
<evidence type="ECO:0000313" key="5">
    <source>
        <dbReference type="EMBL" id="KAK3754453.1"/>
    </source>
</evidence>
<evidence type="ECO:0000256" key="3">
    <source>
        <dbReference type="ARBA" id="ARBA00023242"/>
    </source>
</evidence>
<protein>
    <recommendedName>
        <fullName evidence="7">Protein NRDE2 homolog</fullName>
    </recommendedName>
</protein>